<sequence>MLSLAPSNIMPTLDFVHRGCVVDILIVEHPTLWDITIDVTPRDGVELIEPFGTRTLKLPKTEQLNVISKALIDEIQYAIDARLVGC</sequence>
<protein>
    <submittedName>
        <fullName evidence="1">Uncharacterized protein</fullName>
    </submittedName>
</protein>
<keyword evidence="2" id="KW-1185">Reference proteome</keyword>
<reference evidence="1 2" key="1">
    <citation type="submission" date="2019-08" db="EMBL/GenBank/DDBJ databases">
        <authorList>
            <person name="Peeters C."/>
        </authorList>
    </citation>
    <scope>NUCLEOTIDE SEQUENCE [LARGE SCALE GENOMIC DNA]</scope>
    <source>
        <strain evidence="1 2">LMG 31115</strain>
    </source>
</reference>
<organism evidence="1 2">
    <name type="scientific">Pandoraea iniqua</name>
    <dbReference type="NCBI Taxonomy" id="2508288"/>
    <lineage>
        <taxon>Bacteria</taxon>
        <taxon>Pseudomonadati</taxon>
        <taxon>Pseudomonadota</taxon>
        <taxon>Betaproteobacteria</taxon>
        <taxon>Burkholderiales</taxon>
        <taxon>Burkholderiaceae</taxon>
        <taxon>Pandoraea</taxon>
    </lineage>
</organism>
<accession>A0A5E4SZX2</accession>
<dbReference type="AlphaFoldDB" id="A0A5E4SZX2"/>
<gene>
    <name evidence="1" type="ORF">PIN31115_01057</name>
</gene>
<evidence type="ECO:0000313" key="1">
    <source>
        <dbReference type="EMBL" id="VVD79878.1"/>
    </source>
</evidence>
<dbReference type="EMBL" id="CABPSI010000001">
    <property type="protein sequence ID" value="VVD79878.1"/>
    <property type="molecule type" value="Genomic_DNA"/>
</dbReference>
<name>A0A5E4SZX2_9BURK</name>
<evidence type="ECO:0000313" key="2">
    <source>
        <dbReference type="Proteomes" id="UP000333828"/>
    </source>
</evidence>
<dbReference type="Proteomes" id="UP000333828">
    <property type="component" value="Unassembled WGS sequence"/>
</dbReference>
<proteinExistence type="predicted"/>